<evidence type="ECO:0000313" key="2">
    <source>
        <dbReference type="Proteomes" id="UP000324800"/>
    </source>
</evidence>
<accession>A0A5J4VB19</accession>
<name>A0A5J4VB19_9EUKA</name>
<dbReference type="Proteomes" id="UP000324800">
    <property type="component" value="Unassembled WGS sequence"/>
</dbReference>
<reference evidence="1 2" key="1">
    <citation type="submission" date="2019-03" db="EMBL/GenBank/DDBJ databases">
        <title>Single cell metagenomics reveals metabolic interactions within the superorganism composed of flagellate Streblomastix strix and complex community of Bacteroidetes bacteria on its surface.</title>
        <authorList>
            <person name="Treitli S.C."/>
            <person name="Kolisko M."/>
            <person name="Husnik F."/>
            <person name="Keeling P."/>
            <person name="Hampl V."/>
        </authorList>
    </citation>
    <scope>NUCLEOTIDE SEQUENCE [LARGE SCALE GENOMIC DNA]</scope>
    <source>
        <strain evidence="1">ST1C</strain>
    </source>
</reference>
<organism evidence="1 2">
    <name type="scientific">Streblomastix strix</name>
    <dbReference type="NCBI Taxonomy" id="222440"/>
    <lineage>
        <taxon>Eukaryota</taxon>
        <taxon>Metamonada</taxon>
        <taxon>Preaxostyla</taxon>
        <taxon>Oxymonadida</taxon>
        <taxon>Streblomastigidae</taxon>
        <taxon>Streblomastix</taxon>
    </lineage>
</organism>
<feature type="non-terminal residue" evidence="1">
    <location>
        <position position="1"/>
    </location>
</feature>
<protein>
    <submittedName>
        <fullName evidence="1">Uncharacterized protein</fullName>
    </submittedName>
</protein>
<sequence length="1594" mass="178606">SGTERGPVILYEVLVDGCSGPSTSAGSAVLIAGQVSEKLFYVIDCFFKNNGNQPDILGLDGNDLYYIDYTREDTLENITHFISSYSNSKSRKIGGNVHYPQFGKTNFDYLLPDIIENYYVRVNLPVEKDEQDGTPQFPFDNIQTAIEKLPERGIVKPNIYLIDDDTFEHGEVDIKDKKVSIQGGYKLEPTNQRFDEEKRDSTNPLFSIRNGTLNLKNIYFKTISENTQLIAVTGDGVLSLDTISVEQDIEPFKYNRSKSLISTVAATVTIKRSNFAYISLLNVPLLNIGVSQWVISRDCSFENIQVQGINGSIISETMLGSGTSLRIENTNISECKTIAERARGAAINFGIERGKENFYFSDVTFPKASIAQDTSGTQNIKWDNVIFIRADDLTERLPGPDKIHFADDENSDWKFAGSDRLTKEIPLYYLWHKYSNDTVHVTSDTNEIDGIAGGRNVKYCGREEYPCETLVYGYQQFDQSITSHTFVIHKTVNLVEQIILTKSMLFSSYKPLSCAEIHVDRAAQINANTISSTNPEVKFNRINILIENDLNDTTSPLITAQGESTSIIVRKCNITKSYQDERYILVRSPLFDLNGIKSFIFNQSIIQNIRRIGGSETAIKLHNVQSATIENSIFNNLTTDGSGAALYITYEDDIEGTPLIYTNRNLYLNISGQQGGSAIYYKGSKNYLKIDTSYFEKNTVPQELAKNLYYDGISGTNVNSSNIIDSYSNDSLPKIGGTNGPYDQELLGDISRDVVINNSISATEDRLNGPYRTVLDFVDFTPTIFELVNRTAAVVSSVEDYLVDSKINIGNKLLSFQGRYGTDAMSTAIRVNISSSLNIIFDIKNGQAIFSRIAFTYNESTYEYTLFQLSGSGKIELKEQSIITSTLEGPGEIVSQKLFNVIKPDQPPPESIDEDLIPTGKLYLRDIFINKLRLQGSDIINLAKGATTEIIGVQFDDIISNNGSEQTGRTIYAQIDSETSFTLANSTFNSIYGASSDHAVIYLDIDQDIDYNTHPTPTIYFFENVQFNNVDWFNSETKEKKYPNSWYIYINGKLLNCVKKENFNRVDLTNPVPELYQGYQLLDFPDPVNLDMFVTEYSASDIYVGPLEGDQNKKGHDEYWCGRVLYPCLTIDYGYGHLVTRGSRTIYVNDSTKIINPITILSSLTIQKADSTISQRATINLPDDHTPHLMGLFTVIDGSFTLKDVEIKVEGKFENSHLVHYSSTKLLTFSNFNYIGDIANNNIDRSLVLLVSGSIRVEDSQFSNIQNTIDGLLFHINKSKGNSVYIKNTSFTNIISGTGDGEQYAIYIDTSSDDDYVTFGDDIKFDNVIPRKLYINSSDLRKVTKGNQNKFSDQFVEVLKEDWGEDGKGIGFMGRDLLIKDKDKKTKLLHLYTFFSQFPPNQFPVYVNNSGEDDTYCGWDYLPCLTIEYALYHQSISNTNETHIEVMDIANITQYINLNWTVNNKLSGSEGKNATIFFNGVSLGTGTETYTGLIYIPELIKGVEHPNSLLSIQDLTFVIRSSSGIQHFLFFNRPGSKVQIDNVNIHGYVEGGGRGATQFTYSIVLLNQPSYAQLSKLTITDFQITQGGIGASDV</sequence>
<proteinExistence type="predicted"/>
<evidence type="ECO:0000313" key="1">
    <source>
        <dbReference type="EMBL" id="KAA6379710.1"/>
    </source>
</evidence>
<comment type="caution">
    <text evidence="1">The sequence shown here is derived from an EMBL/GenBank/DDBJ whole genome shotgun (WGS) entry which is preliminary data.</text>
</comment>
<gene>
    <name evidence="1" type="ORF">EZS28_024763</name>
</gene>
<feature type="non-terminal residue" evidence="1">
    <location>
        <position position="1594"/>
    </location>
</feature>
<dbReference type="EMBL" id="SNRW01008319">
    <property type="protein sequence ID" value="KAA6379710.1"/>
    <property type="molecule type" value="Genomic_DNA"/>
</dbReference>